<accession>A0A2K3QHU5</accession>
<keyword evidence="3" id="KW-1185">Reference proteome</keyword>
<name>A0A2K3QHU5_9HYPO</name>
<feature type="compositionally biased region" description="Acidic residues" evidence="1">
    <location>
        <begin position="64"/>
        <end position="75"/>
    </location>
</feature>
<feature type="region of interest" description="Disordered" evidence="1">
    <location>
        <begin position="1"/>
        <end position="114"/>
    </location>
</feature>
<dbReference type="EMBL" id="NRSZ01000456">
    <property type="protein sequence ID" value="PNY27122.1"/>
    <property type="molecule type" value="Genomic_DNA"/>
</dbReference>
<proteinExistence type="predicted"/>
<reference evidence="2 3" key="1">
    <citation type="submission" date="2017-08" db="EMBL/GenBank/DDBJ databases">
        <title>Harnessing the power of phylogenomics to disentangle the directionality and signatures of interkingdom host jumping in the parasitic fungal genus Tolypocladium.</title>
        <authorList>
            <person name="Quandt C.A."/>
            <person name="Patterson W."/>
            <person name="Spatafora J.W."/>
        </authorList>
    </citation>
    <scope>NUCLEOTIDE SEQUENCE [LARGE SCALE GENOMIC DNA]</scope>
    <source>
        <strain evidence="2 3">CBS 113982</strain>
    </source>
</reference>
<feature type="compositionally biased region" description="Low complexity" evidence="1">
    <location>
        <begin position="46"/>
        <end position="55"/>
    </location>
</feature>
<dbReference type="STRING" id="45235.A0A2K3QHU5"/>
<comment type="caution">
    <text evidence="2">The sequence shown here is derived from an EMBL/GenBank/DDBJ whole genome shotgun (WGS) entry which is preliminary data.</text>
</comment>
<evidence type="ECO:0000313" key="3">
    <source>
        <dbReference type="Proteomes" id="UP000236621"/>
    </source>
</evidence>
<dbReference type="AlphaFoldDB" id="A0A2K3QHU5"/>
<gene>
    <name evidence="2" type="ORF">TCAP_02948</name>
</gene>
<dbReference type="Proteomes" id="UP000236621">
    <property type="component" value="Unassembled WGS sequence"/>
</dbReference>
<protein>
    <submittedName>
        <fullName evidence="2">Uncharacterized protein</fullName>
    </submittedName>
</protein>
<evidence type="ECO:0000256" key="1">
    <source>
        <dbReference type="SAM" id="MobiDB-lite"/>
    </source>
</evidence>
<organism evidence="2 3">
    <name type="scientific">Tolypocladium capitatum</name>
    <dbReference type="NCBI Taxonomy" id="45235"/>
    <lineage>
        <taxon>Eukaryota</taxon>
        <taxon>Fungi</taxon>
        <taxon>Dikarya</taxon>
        <taxon>Ascomycota</taxon>
        <taxon>Pezizomycotina</taxon>
        <taxon>Sordariomycetes</taxon>
        <taxon>Hypocreomycetidae</taxon>
        <taxon>Hypocreales</taxon>
        <taxon>Ophiocordycipitaceae</taxon>
        <taxon>Tolypocladium</taxon>
    </lineage>
</organism>
<dbReference type="OrthoDB" id="3872446at2759"/>
<evidence type="ECO:0000313" key="2">
    <source>
        <dbReference type="EMBL" id="PNY27122.1"/>
    </source>
</evidence>
<feature type="compositionally biased region" description="Acidic residues" evidence="1">
    <location>
        <begin position="1"/>
        <end position="19"/>
    </location>
</feature>
<sequence>MTEPENFEEDLFADLYDDNDASKTGPGPQSAAPAVEPPKVENETVAPAAHEAAQPAEDEHMQQDADDDDDDDDVDFNLGGGGSSTAIPPAMQHDDAPSTPPYGTVHRASAKEDG</sequence>